<proteinExistence type="predicted"/>
<sequence length="336" mass="38213">MHAKENYGRLWTRLENVTISQTSSQRTTPVYRHRYCYLPSTVRLRAARRKADRTKAMPSSGTTLKVYLQNKIRRMCKMSRSKRTSTQRNLKPLRIAQKSRKPRSKPYGSATISTDSRRSGYPEVERDTIPSPYVIKRRPLPSFTPIPETPSPSRPPALTPLYVSPPRTPCKGNWRTSSVLRERHNRLAAQAVTVQPSKAGSDSNILGNNSPIIQEDKARSSQLSTHEVSGVSIENELYQSINNPSRSPSCDRFTGLDFALARAAQKLVEKRKEIQDYRMSVQCHMNNLTDELEEIEEDIFQELLKTAVPQQKQCLKDGYGQFSDPQGLLYKSLSSD</sequence>
<feature type="region of interest" description="Disordered" evidence="2">
    <location>
        <begin position="77"/>
        <end position="125"/>
    </location>
</feature>
<reference evidence="3 4" key="1">
    <citation type="submission" date="2014-06" db="EMBL/GenBank/DDBJ databases">
        <title>Evolutionary Origins and Diversification of the Mycorrhizal Mutualists.</title>
        <authorList>
            <consortium name="DOE Joint Genome Institute"/>
            <consortium name="Mycorrhizal Genomics Consortium"/>
            <person name="Kohler A."/>
            <person name="Kuo A."/>
            <person name="Nagy L.G."/>
            <person name="Floudas D."/>
            <person name="Copeland A."/>
            <person name="Barry K.W."/>
            <person name="Cichocki N."/>
            <person name="Veneault-Fourrey C."/>
            <person name="LaButti K."/>
            <person name="Lindquist E.A."/>
            <person name="Lipzen A."/>
            <person name="Lundell T."/>
            <person name="Morin E."/>
            <person name="Murat C."/>
            <person name="Riley R."/>
            <person name="Ohm R."/>
            <person name="Sun H."/>
            <person name="Tunlid A."/>
            <person name="Henrissat B."/>
            <person name="Grigoriev I.V."/>
            <person name="Hibbett D.S."/>
            <person name="Martin F."/>
        </authorList>
    </citation>
    <scope>NUCLEOTIDE SEQUENCE [LARGE SCALE GENOMIC DNA]</scope>
    <source>
        <strain evidence="3 4">SS14</strain>
    </source>
</reference>
<protein>
    <submittedName>
        <fullName evidence="3">Unplaced genomic scaffold SPHSTscaffold_204, whole genome shotgun sequence</fullName>
    </submittedName>
</protein>
<evidence type="ECO:0000313" key="3">
    <source>
        <dbReference type="EMBL" id="KIJ29637.1"/>
    </source>
</evidence>
<feature type="compositionally biased region" description="Pro residues" evidence="2">
    <location>
        <begin position="142"/>
        <end position="158"/>
    </location>
</feature>
<dbReference type="AlphaFoldDB" id="A0A0C9ULD6"/>
<dbReference type="Proteomes" id="UP000054279">
    <property type="component" value="Unassembled WGS sequence"/>
</dbReference>
<feature type="coiled-coil region" evidence="1">
    <location>
        <begin position="260"/>
        <end position="305"/>
    </location>
</feature>
<keyword evidence="4" id="KW-1185">Reference proteome</keyword>
<gene>
    <name evidence="3" type="ORF">M422DRAFT_268981</name>
</gene>
<dbReference type="EMBL" id="KN837279">
    <property type="protein sequence ID" value="KIJ29637.1"/>
    <property type="molecule type" value="Genomic_DNA"/>
</dbReference>
<name>A0A0C9ULD6_SPHS4</name>
<evidence type="ECO:0000256" key="2">
    <source>
        <dbReference type="SAM" id="MobiDB-lite"/>
    </source>
</evidence>
<evidence type="ECO:0000256" key="1">
    <source>
        <dbReference type="SAM" id="Coils"/>
    </source>
</evidence>
<organism evidence="3 4">
    <name type="scientific">Sphaerobolus stellatus (strain SS14)</name>
    <dbReference type="NCBI Taxonomy" id="990650"/>
    <lineage>
        <taxon>Eukaryota</taxon>
        <taxon>Fungi</taxon>
        <taxon>Dikarya</taxon>
        <taxon>Basidiomycota</taxon>
        <taxon>Agaricomycotina</taxon>
        <taxon>Agaricomycetes</taxon>
        <taxon>Phallomycetidae</taxon>
        <taxon>Geastrales</taxon>
        <taxon>Sphaerobolaceae</taxon>
        <taxon>Sphaerobolus</taxon>
    </lineage>
</organism>
<evidence type="ECO:0000313" key="4">
    <source>
        <dbReference type="Proteomes" id="UP000054279"/>
    </source>
</evidence>
<keyword evidence="1" id="KW-0175">Coiled coil</keyword>
<accession>A0A0C9ULD6</accession>
<dbReference type="HOGENOM" id="CLU_081663_0_0_1"/>
<feature type="region of interest" description="Disordered" evidence="2">
    <location>
        <begin position="140"/>
        <end position="170"/>
    </location>
</feature>
<feature type="compositionally biased region" description="Basic and acidic residues" evidence="2">
    <location>
        <begin position="115"/>
        <end position="125"/>
    </location>
</feature>